<dbReference type="GO" id="GO:0016614">
    <property type="term" value="F:oxidoreductase activity, acting on CH-OH group of donors"/>
    <property type="evidence" value="ECO:0007669"/>
    <property type="project" value="InterPro"/>
</dbReference>
<accession>A0AA37UJS8</accession>
<evidence type="ECO:0000256" key="2">
    <source>
        <dbReference type="ARBA" id="ARBA00010790"/>
    </source>
</evidence>
<dbReference type="AlphaFoldDB" id="A0AA37UJS8"/>
<sequence>MGSIPKDITYDFVICGCEALLHYPPVIDFVFFRGGTSGCVVASRLAEIPGTSVLVIEAGQHNEHLENVHMTGGWSQLFDKGTDWNVVSEKKPAVNNRQVKLSRGKFLGGCSGCNGTLCIRGAKQDYDDWGIDGWAGEEFFKYIRKVSSFGINPQLKSICFFHHDAEKFHGKSWFKASGDHGTDGYLNIEPHDLAPISNLIMDSMVSKGLPLDHDMFSHGNNPHGCGHAPRTVHKGLRSTAADFLTKENKKDNLHLMVETHVEKVIIENVEDELKATGVRAVKADGSVVEIKAHKEVIVSGGAYCSPNILNRSGIGAKSELEAFGIPTLLHLPGVGKNLMDHLIVFMFYETEKAGLTNDHHVYHGDNFAKTYALWKDQQAGFLSSFPFGAFAFARLDERLTDSELWKNAPRAPGRDPMGLTPKQPNVEFFTTECYGGPKQYDQFPTDGKYAFSMIAELFGPRSRGTVTLRNTDAKAVPVVDTNYLADPLDVEVLAEACRFGNEIIMEGKGTKDIVKGSWPSDLVHHKHTTREEWIPYVRDNATTCKFLRQRNSSYHAAGTCAMGKTSDPDAVVDPTLAVKGVKGLRVADCSIMPTLHGGHTQMPAYGIGEKAADLIKEAWKL</sequence>
<feature type="binding site" evidence="6">
    <location>
        <position position="261"/>
    </location>
    <ligand>
        <name>FAD</name>
        <dbReference type="ChEBI" id="CHEBI:57692"/>
    </ligand>
</feature>
<organism evidence="8 9">
    <name type="scientific">Colletotrichum spaethianum</name>
    <dbReference type="NCBI Taxonomy" id="700344"/>
    <lineage>
        <taxon>Eukaryota</taxon>
        <taxon>Fungi</taxon>
        <taxon>Dikarya</taxon>
        <taxon>Ascomycota</taxon>
        <taxon>Pezizomycotina</taxon>
        <taxon>Sordariomycetes</taxon>
        <taxon>Hypocreomycetidae</taxon>
        <taxon>Glomerellales</taxon>
        <taxon>Glomerellaceae</taxon>
        <taxon>Colletotrichum</taxon>
        <taxon>Colletotrichum spaethianum species complex</taxon>
    </lineage>
</organism>
<evidence type="ECO:0000259" key="7">
    <source>
        <dbReference type="PROSITE" id="PS00624"/>
    </source>
</evidence>
<dbReference type="GO" id="GO:0050660">
    <property type="term" value="F:flavin adenine dinucleotide binding"/>
    <property type="evidence" value="ECO:0007669"/>
    <property type="project" value="InterPro"/>
</dbReference>
<dbReference type="PANTHER" id="PTHR11552">
    <property type="entry name" value="GLUCOSE-METHANOL-CHOLINE GMC OXIDOREDUCTASE"/>
    <property type="match status" value="1"/>
</dbReference>
<dbReference type="Proteomes" id="UP001055115">
    <property type="component" value="Unassembled WGS sequence"/>
</dbReference>
<keyword evidence="4 6" id="KW-0274">FAD</keyword>
<dbReference type="RefSeq" id="XP_049131071.1">
    <property type="nucleotide sequence ID" value="XM_049275114.1"/>
</dbReference>
<gene>
    <name evidence="8" type="ORF">ColSpa_08902</name>
</gene>
<name>A0AA37UJS8_9PEZI</name>
<comment type="caution">
    <text evidence="8">The sequence shown here is derived from an EMBL/GenBank/DDBJ whole genome shotgun (WGS) entry which is preliminary data.</text>
</comment>
<dbReference type="EMBL" id="BQXU01000025">
    <property type="protein sequence ID" value="GKT48721.1"/>
    <property type="molecule type" value="Genomic_DNA"/>
</dbReference>
<feature type="domain" description="Glucose-methanol-choline oxidoreductase N-terminal" evidence="7">
    <location>
        <begin position="301"/>
        <end position="315"/>
    </location>
</feature>
<feature type="active site" description="Proton donor" evidence="5">
    <location>
        <position position="555"/>
    </location>
</feature>
<evidence type="ECO:0000256" key="5">
    <source>
        <dbReference type="PIRSR" id="PIRSR000137-1"/>
    </source>
</evidence>
<evidence type="ECO:0000313" key="8">
    <source>
        <dbReference type="EMBL" id="GKT48721.1"/>
    </source>
</evidence>
<proteinExistence type="inferred from homology"/>
<dbReference type="PANTHER" id="PTHR11552:SF147">
    <property type="entry name" value="CHOLINE DEHYDROGENASE, MITOCHONDRIAL"/>
    <property type="match status" value="1"/>
</dbReference>
<evidence type="ECO:0000256" key="6">
    <source>
        <dbReference type="PIRSR" id="PIRSR000137-2"/>
    </source>
</evidence>
<dbReference type="Pfam" id="PF00732">
    <property type="entry name" value="GMC_oxred_N"/>
    <property type="match status" value="1"/>
</dbReference>
<comment type="cofactor">
    <cofactor evidence="1 6">
        <name>FAD</name>
        <dbReference type="ChEBI" id="CHEBI:57692"/>
    </cofactor>
</comment>
<evidence type="ECO:0000256" key="4">
    <source>
        <dbReference type="ARBA" id="ARBA00022827"/>
    </source>
</evidence>
<feature type="binding site" evidence="6">
    <location>
        <begin position="36"/>
        <end position="37"/>
    </location>
    <ligand>
        <name>FAD</name>
        <dbReference type="ChEBI" id="CHEBI:57692"/>
    </ligand>
</feature>
<keyword evidence="9" id="KW-1185">Reference proteome</keyword>
<reference evidence="8 9" key="1">
    <citation type="submission" date="2022-03" db="EMBL/GenBank/DDBJ databases">
        <title>Genome data of Colletotrichum spp.</title>
        <authorList>
            <person name="Utami Y.D."/>
            <person name="Hiruma K."/>
        </authorList>
    </citation>
    <scope>NUCLEOTIDE SEQUENCE [LARGE SCALE GENOMIC DNA]</scope>
    <source>
        <strain evidence="8 9">MAFF 239500</strain>
    </source>
</reference>
<dbReference type="InterPro" id="IPR007867">
    <property type="entry name" value="GMC_OxRtase_C"/>
</dbReference>
<dbReference type="InterPro" id="IPR012132">
    <property type="entry name" value="GMC_OxRdtase"/>
</dbReference>
<dbReference type="InterPro" id="IPR000172">
    <property type="entry name" value="GMC_OxRdtase_N"/>
</dbReference>
<evidence type="ECO:0000256" key="3">
    <source>
        <dbReference type="ARBA" id="ARBA00022630"/>
    </source>
</evidence>
<dbReference type="PROSITE" id="PS00624">
    <property type="entry name" value="GMC_OXRED_2"/>
    <property type="match status" value="1"/>
</dbReference>
<dbReference type="InterPro" id="IPR036188">
    <property type="entry name" value="FAD/NAD-bd_sf"/>
</dbReference>
<dbReference type="SUPFAM" id="SSF54373">
    <property type="entry name" value="FAD-linked reductases, C-terminal domain"/>
    <property type="match status" value="1"/>
</dbReference>
<dbReference type="Gene3D" id="3.50.50.60">
    <property type="entry name" value="FAD/NAD(P)-binding domain"/>
    <property type="match status" value="1"/>
</dbReference>
<dbReference type="PIRSF" id="PIRSF000137">
    <property type="entry name" value="Alcohol_oxidase"/>
    <property type="match status" value="1"/>
</dbReference>
<feature type="active site" description="Proton acceptor" evidence="5">
    <location>
        <position position="599"/>
    </location>
</feature>
<dbReference type="GeneID" id="73329704"/>
<dbReference type="SUPFAM" id="SSF51905">
    <property type="entry name" value="FAD/NAD(P)-binding domain"/>
    <property type="match status" value="1"/>
</dbReference>
<dbReference type="Gene3D" id="3.30.560.10">
    <property type="entry name" value="Glucose Oxidase, domain 3"/>
    <property type="match status" value="1"/>
</dbReference>
<evidence type="ECO:0000313" key="9">
    <source>
        <dbReference type="Proteomes" id="UP001055115"/>
    </source>
</evidence>
<comment type="similarity">
    <text evidence="2">Belongs to the GMC oxidoreductase family.</text>
</comment>
<protein>
    <submittedName>
        <fullName evidence="8">L-sorbose 1-dehydrogenase</fullName>
    </submittedName>
</protein>
<dbReference type="Pfam" id="PF05199">
    <property type="entry name" value="GMC_oxred_C"/>
    <property type="match status" value="1"/>
</dbReference>
<evidence type="ECO:0000256" key="1">
    <source>
        <dbReference type="ARBA" id="ARBA00001974"/>
    </source>
</evidence>
<keyword evidence="3" id="KW-0285">Flavoprotein</keyword>